<dbReference type="RefSeq" id="WP_123882744.1">
    <property type="nucleotide sequence ID" value="NZ_RPFZ01000001.1"/>
</dbReference>
<dbReference type="PROSITE" id="PS50932">
    <property type="entry name" value="HTH_LACI_2"/>
    <property type="match status" value="1"/>
</dbReference>
<feature type="compositionally biased region" description="Basic and acidic residues" evidence="4">
    <location>
        <begin position="1"/>
        <end position="12"/>
    </location>
</feature>
<sequence length="382" mass="40899">MNADGNSKETSSRTRRGSRRGNSAPTIGDVAREARCSPMTVSRVVNGEGNVREETREVVQAAIAKLNYSPNRAARSLAGAEQVRVAVMFDNPSASYLSEFLMGALEEAGRSDLHVVVEACENPADALPLVRRLVDGGIRGFILPPPLCDDQRVLDLVTELDAIAIEVGPGKATGSSGAVTIDDFQAAYDMTRHIIGLGHTRIGFIIGNPEQVASGRRLDGYRAAMADAGLEADDDLIVQGRFTYRSGMAATQKLLALPDRPTAIFASNDDMAAASVAVAHRNHLDVPNDITVCGFDDTAMASTIWPELTTVRQPIREMTAWAVQAVARIMKARRSGEKVRPEIKVMPTKLIRRESDAGPSLARTSADTLAANGAPRAQARNA</sequence>
<dbReference type="Proteomes" id="UP000275232">
    <property type="component" value="Unassembled WGS sequence"/>
</dbReference>
<dbReference type="InterPro" id="IPR000843">
    <property type="entry name" value="HTH_LacI"/>
</dbReference>
<dbReference type="AlphaFoldDB" id="A0A3N5CTX8"/>
<dbReference type="EMBL" id="RPFZ01000001">
    <property type="protein sequence ID" value="RPF72674.1"/>
    <property type="molecule type" value="Genomic_DNA"/>
</dbReference>
<keyword evidence="7" id="KW-1185">Reference proteome</keyword>
<feature type="region of interest" description="Disordered" evidence="4">
    <location>
        <begin position="1"/>
        <end position="29"/>
    </location>
</feature>
<dbReference type="CDD" id="cd01545">
    <property type="entry name" value="PBP1_SalR"/>
    <property type="match status" value="1"/>
</dbReference>
<protein>
    <submittedName>
        <fullName evidence="6">LacI family DNA-binding transcriptional regulator</fullName>
    </submittedName>
</protein>
<evidence type="ECO:0000259" key="5">
    <source>
        <dbReference type="PROSITE" id="PS50932"/>
    </source>
</evidence>
<evidence type="ECO:0000256" key="2">
    <source>
        <dbReference type="ARBA" id="ARBA00023125"/>
    </source>
</evidence>
<dbReference type="OrthoDB" id="7939625at2"/>
<dbReference type="GO" id="GO:0003700">
    <property type="term" value="F:DNA-binding transcription factor activity"/>
    <property type="evidence" value="ECO:0007669"/>
    <property type="project" value="TreeGrafter"/>
</dbReference>
<dbReference type="InterPro" id="IPR046335">
    <property type="entry name" value="LacI/GalR-like_sensor"/>
</dbReference>
<keyword evidence="3" id="KW-0804">Transcription</keyword>
<evidence type="ECO:0000256" key="3">
    <source>
        <dbReference type="ARBA" id="ARBA00023163"/>
    </source>
</evidence>
<dbReference type="Gene3D" id="1.10.260.40">
    <property type="entry name" value="lambda repressor-like DNA-binding domains"/>
    <property type="match status" value="1"/>
</dbReference>
<dbReference type="Pfam" id="PF13377">
    <property type="entry name" value="Peripla_BP_3"/>
    <property type="match status" value="1"/>
</dbReference>
<dbReference type="Pfam" id="PF00356">
    <property type="entry name" value="LacI"/>
    <property type="match status" value="1"/>
</dbReference>
<name>A0A3N5CTX8_9SPHN</name>
<dbReference type="Gene3D" id="3.40.50.2300">
    <property type="match status" value="2"/>
</dbReference>
<reference evidence="6 7" key="1">
    <citation type="submission" date="2018-11" db="EMBL/GenBank/DDBJ databases">
        <title>Erythrobacter spongiae sp. nov., isolated from a marine sponge.</title>
        <authorList>
            <person name="Zhuang L."/>
            <person name="Luo L."/>
        </authorList>
    </citation>
    <scope>NUCLEOTIDE SEQUENCE [LARGE SCALE GENOMIC DNA]</scope>
    <source>
        <strain evidence="6 7">HN-E23</strain>
    </source>
</reference>
<dbReference type="PANTHER" id="PTHR30146">
    <property type="entry name" value="LACI-RELATED TRANSCRIPTIONAL REPRESSOR"/>
    <property type="match status" value="1"/>
</dbReference>
<keyword evidence="1" id="KW-0805">Transcription regulation</keyword>
<gene>
    <name evidence="6" type="ORF">EG799_04340</name>
</gene>
<comment type="caution">
    <text evidence="6">The sequence shown here is derived from an EMBL/GenBank/DDBJ whole genome shotgun (WGS) entry which is preliminary data.</text>
</comment>
<keyword evidence="2 6" id="KW-0238">DNA-binding</keyword>
<evidence type="ECO:0000256" key="1">
    <source>
        <dbReference type="ARBA" id="ARBA00023015"/>
    </source>
</evidence>
<dbReference type="GO" id="GO:0000976">
    <property type="term" value="F:transcription cis-regulatory region binding"/>
    <property type="evidence" value="ECO:0007669"/>
    <property type="project" value="TreeGrafter"/>
</dbReference>
<accession>A0A3N5CTX8</accession>
<dbReference type="InterPro" id="IPR028082">
    <property type="entry name" value="Peripla_BP_I"/>
</dbReference>
<feature type="domain" description="HTH lacI-type" evidence="5">
    <location>
        <begin position="25"/>
        <end position="79"/>
    </location>
</feature>
<evidence type="ECO:0000313" key="6">
    <source>
        <dbReference type="EMBL" id="RPF72674.1"/>
    </source>
</evidence>
<proteinExistence type="predicted"/>
<evidence type="ECO:0000313" key="7">
    <source>
        <dbReference type="Proteomes" id="UP000275232"/>
    </source>
</evidence>
<evidence type="ECO:0000256" key="4">
    <source>
        <dbReference type="SAM" id="MobiDB-lite"/>
    </source>
</evidence>
<dbReference type="InterPro" id="IPR010982">
    <property type="entry name" value="Lambda_DNA-bd_dom_sf"/>
</dbReference>
<organism evidence="6 7">
    <name type="scientific">Aurantiacibacter spongiae</name>
    <dbReference type="NCBI Taxonomy" id="2488860"/>
    <lineage>
        <taxon>Bacteria</taxon>
        <taxon>Pseudomonadati</taxon>
        <taxon>Pseudomonadota</taxon>
        <taxon>Alphaproteobacteria</taxon>
        <taxon>Sphingomonadales</taxon>
        <taxon>Erythrobacteraceae</taxon>
        <taxon>Aurantiacibacter</taxon>
    </lineage>
</organism>
<dbReference type="SMART" id="SM00354">
    <property type="entry name" value="HTH_LACI"/>
    <property type="match status" value="1"/>
</dbReference>
<dbReference type="CDD" id="cd01392">
    <property type="entry name" value="HTH_LacI"/>
    <property type="match status" value="1"/>
</dbReference>
<dbReference type="PANTHER" id="PTHR30146:SF153">
    <property type="entry name" value="LACTOSE OPERON REPRESSOR"/>
    <property type="match status" value="1"/>
</dbReference>
<feature type="region of interest" description="Disordered" evidence="4">
    <location>
        <begin position="354"/>
        <end position="382"/>
    </location>
</feature>
<dbReference type="SUPFAM" id="SSF47413">
    <property type="entry name" value="lambda repressor-like DNA-binding domains"/>
    <property type="match status" value="1"/>
</dbReference>
<dbReference type="SUPFAM" id="SSF53822">
    <property type="entry name" value="Periplasmic binding protein-like I"/>
    <property type="match status" value="1"/>
</dbReference>